<feature type="region of interest" description="Disordered" evidence="1">
    <location>
        <begin position="382"/>
        <end position="401"/>
    </location>
</feature>
<reference evidence="3 4" key="1">
    <citation type="journal article" date="2018" name="Evol. Lett.">
        <title>Horizontal gene cluster transfer increased hallucinogenic mushroom diversity.</title>
        <authorList>
            <person name="Reynolds H.T."/>
            <person name="Vijayakumar V."/>
            <person name="Gluck-Thaler E."/>
            <person name="Korotkin H.B."/>
            <person name="Matheny P.B."/>
            <person name="Slot J.C."/>
        </authorList>
    </citation>
    <scope>NUCLEOTIDE SEQUENCE [LARGE SCALE GENOMIC DNA]</scope>
    <source>
        <strain evidence="3 4">SRW20</strain>
    </source>
</reference>
<sequence length="485" mass="55617">MKPNVFVNDFWGLVLPDSIQPYKTTTDNIDSYTASINVDILPPTILDAIKVTHKMGVRYLWIDSLCIIQNSDADKDHEISRMRNVYRDAYLTIIAASANRVGEGFLQTRTDFLGKVAIELPFVLPDSNAMGLLYLSSWMMTTQQYDPSREPLHQRGWCMQEYFLSPRELIFATHTLQYRCQKHTQNIGGASNPYWISSEHDPAPLHDLPKSPQTREEIEKVRQAWKATIENYTKRSLSLSTDKFVALASLAEEFSEITESPYLAGFWERTLLPDLLWSKDRDRYYTPRPKEYRAPSWSWAAVDGEVNGGNAYFLSDKQQLISKLIRCETVPKTPKIPFGEVISGALVICAPVMFDCVMMPHWMVYRLLEVGEGGHDMLIDQKTGRRKQEMGRGELDSSDDDDFTDGVQRISVVLIYSRFENNVPGSDVTDRVIQGLLVEQLGHRNDPSGVKMHGKYRRIGFFEGTVRWGEHDWLEEIRDTEIELV</sequence>
<dbReference type="AlphaFoldDB" id="A0A409YB90"/>
<proteinExistence type="predicted"/>
<evidence type="ECO:0000256" key="1">
    <source>
        <dbReference type="SAM" id="MobiDB-lite"/>
    </source>
</evidence>
<dbReference type="OrthoDB" id="5125733at2759"/>
<evidence type="ECO:0000259" key="2">
    <source>
        <dbReference type="Pfam" id="PF06985"/>
    </source>
</evidence>
<dbReference type="Proteomes" id="UP000284706">
    <property type="component" value="Unassembled WGS sequence"/>
</dbReference>
<dbReference type="EMBL" id="NHYE01001016">
    <property type="protein sequence ID" value="PPR00263.1"/>
    <property type="molecule type" value="Genomic_DNA"/>
</dbReference>
<comment type="caution">
    <text evidence="3">The sequence shown here is derived from an EMBL/GenBank/DDBJ whole genome shotgun (WGS) entry which is preliminary data.</text>
</comment>
<evidence type="ECO:0000313" key="4">
    <source>
        <dbReference type="Proteomes" id="UP000284706"/>
    </source>
</evidence>
<dbReference type="STRING" id="231916.A0A409YB90"/>
<dbReference type="Pfam" id="PF06985">
    <property type="entry name" value="HET"/>
    <property type="match status" value="1"/>
</dbReference>
<evidence type="ECO:0000313" key="3">
    <source>
        <dbReference type="EMBL" id="PPR00263.1"/>
    </source>
</evidence>
<accession>A0A409YB90</accession>
<dbReference type="InParanoid" id="A0A409YB90"/>
<dbReference type="InterPro" id="IPR010730">
    <property type="entry name" value="HET"/>
</dbReference>
<feature type="domain" description="Heterokaryon incompatibility" evidence="2">
    <location>
        <begin position="29"/>
        <end position="161"/>
    </location>
</feature>
<protein>
    <recommendedName>
        <fullName evidence="2">Heterokaryon incompatibility domain-containing protein</fullName>
    </recommendedName>
</protein>
<feature type="compositionally biased region" description="Basic and acidic residues" evidence="1">
    <location>
        <begin position="382"/>
        <end position="395"/>
    </location>
</feature>
<gene>
    <name evidence="3" type="ORF">CVT26_009015</name>
</gene>
<organism evidence="3 4">
    <name type="scientific">Gymnopilus dilepis</name>
    <dbReference type="NCBI Taxonomy" id="231916"/>
    <lineage>
        <taxon>Eukaryota</taxon>
        <taxon>Fungi</taxon>
        <taxon>Dikarya</taxon>
        <taxon>Basidiomycota</taxon>
        <taxon>Agaricomycotina</taxon>
        <taxon>Agaricomycetes</taxon>
        <taxon>Agaricomycetidae</taxon>
        <taxon>Agaricales</taxon>
        <taxon>Agaricineae</taxon>
        <taxon>Hymenogastraceae</taxon>
        <taxon>Gymnopilus</taxon>
    </lineage>
</organism>
<name>A0A409YB90_9AGAR</name>
<dbReference type="PANTHER" id="PTHR33112">
    <property type="entry name" value="DOMAIN PROTEIN, PUTATIVE-RELATED"/>
    <property type="match status" value="1"/>
</dbReference>
<dbReference type="PANTHER" id="PTHR33112:SF16">
    <property type="entry name" value="HETEROKARYON INCOMPATIBILITY DOMAIN-CONTAINING PROTEIN"/>
    <property type="match status" value="1"/>
</dbReference>
<keyword evidence="4" id="KW-1185">Reference proteome</keyword>